<feature type="transmembrane region" description="Helical" evidence="7">
    <location>
        <begin position="53"/>
        <end position="76"/>
    </location>
</feature>
<comment type="function">
    <text evidence="7">Catalyzes the transfer of the diacylglyceryl group from phosphatidylglycerol to the sulfhydryl group of the N-terminal cysteine of a prolipoprotein, the first step in the formation of mature lipoproteins.</text>
</comment>
<dbReference type="AlphaFoldDB" id="A0A0W0YZI4"/>
<dbReference type="Pfam" id="PF01790">
    <property type="entry name" value="LGT"/>
    <property type="match status" value="1"/>
</dbReference>
<sequence length="256" mass="29090">MLVFPEIDPVAFSIGPLKVHWYGLTYLFAFIAAWGLALWRIRLYRLDWTHEQVSDLIFYCALGVILGGRLGYMLFYGTKQLIDNPLSLFKLWEGGMSFHGGLLGVAFALWLFVRKIKKPFWVVADFVAPLVPIGLAAGRVGNFINGELWGRPANVPWAMIFPDSDGQPRHPSQLYELGLEGVALFILVWWYAAKPRPAGRVSAVFLMGYATSRFLVEFFREPDVQLGYLAFGWLTMGQLLSIPMLLAGIWLWWAKR</sequence>
<evidence type="ECO:0000256" key="1">
    <source>
        <dbReference type="ARBA" id="ARBA00007150"/>
    </source>
</evidence>
<organism evidence="8 9">
    <name type="scientific">Legionella spiritensis</name>
    <dbReference type="NCBI Taxonomy" id="452"/>
    <lineage>
        <taxon>Bacteria</taxon>
        <taxon>Pseudomonadati</taxon>
        <taxon>Pseudomonadota</taxon>
        <taxon>Gammaproteobacteria</taxon>
        <taxon>Legionellales</taxon>
        <taxon>Legionellaceae</taxon>
        <taxon>Legionella</taxon>
    </lineage>
</organism>
<dbReference type="InterPro" id="IPR001640">
    <property type="entry name" value="Lgt"/>
</dbReference>
<evidence type="ECO:0000313" key="9">
    <source>
        <dbReference type="Proteomes" id="UP000054877"/>
    </source>
</evidence>
<feature type="transmembrane region" description="Helical" evidence="7">
    <location>
        <begin position="96"/>
        <end position="113"/>
    </location>
</feature>
<dbReference type="GO" id="GO:0008961">
    <property type="term" value="F:phosphatidylglycerol-prolipoprotein diacylglyceryl transferase activity"/>
    <property type="evidence" value="ECO:0007669"/>
    <property type="project" value="UniProtKB-UniRule"/>
</dbReference>
<dbReference type="HAMAP" id="MF_01147">
    <property type="entry name" value="Lgt"/>
    <property type="match status" value="1"/>
</dbReference>
<feature type="binding site" evidence="7">
    <location>
        <position position="139"/>
    </location>
    <ligand>
        <name>a 1,2-diacyl-sn-glycero-3-phospho-(1'-sn-glycerol)</name>
        <dbReference type="ChEBI" id="CHEBI:64716"/>
    </ligand>
</feature>
<proteinExistence type="inferred from homology"/>
<keyword evidence="9" id="KW-1185">Reference proteome</keyword>
<dbReference type="GO" id="GO:0042158">
    <property type="term" value="P:lipoprotein biosynthetic process"/>
    <property type="evidence" value="ECO:0007669"/>
    <property type="project" value="UniProtKB-UniRule"/>
</dbReference>
<feature type="transmembrane region" description="Helical" evidence="7">
    <location>
        <begin position="198"/>
        <end position="216"/>
    </location>
</feature>
<accession>A0A0W0YZI4</accession>
<dbReference type="NCBIfam" id="TIGR00544">
    <property type="entry name" value="lgt"/>
    <property type="match status" value="1"/>
</dbReference>
<comment type="catalytic activity">
    <reaction evidence="7">
        <text>L-cysteinyl-[prolipoprotein] + a 1,2-diacyl-sn-glycero-3-phospho-(1'-sn-glycerol) = an S-1,2-diacyl-sn-glyceryl-L-cysteinyl-[prolipoprotein] + sn-glycerol 1-phosphate + H(+)</text>
        <dbReference type="Rhea" id="RHEA:56712"/>
        <dbReference type="Rhea" id="RHEA-COMP:14679"/>
        <dbReference type="Rhea" id="RHEA-COMP:14680"/>
        <dbReference type="ChEBI" id="CHEBI:15378"/>
        <dbReference type="ChEBI" id="CHEBI:29950"/>
        <dbReference type="ChEBI" id="CHEBI:57685"/>
        <dbReference type="ChEBI" id="CHEBI:64716"/>
        <dbReference type="ChEBI" id="CHEBI:140658"/>
        <dbReference type="EC" id="2.5.1.145"/>
    </reaction>
</comment>
<comment type="caution">
    <text evidence="8">The sequence shown here is derived from an EMBL/GenBank/DDBJ whole genome shotgun (WGS) entry which is preliminary data.</text>
</comment>
<comment type="similarity">
    <text evidence="1 7">Belongs to the Lgt family.</text>
</comment>
<keyword evidence="3 7" id="KW-0808">Transferase</keyword>
<keyword evidence="6 7" id="KW-0472">Membrane</keyword>
<feature type="transmembrane region" description="Helical" evidence="7">
    <location>
        <begin position="174"/>
        <end position="192"/>
    </location>
</feature>
<evidence type="ECO:0000256" key="7">
    <source>
        <dbReference type="HAMAP-Rule" id="MF_01147"/>
    </source>
</evidence>
<dbReference type="UniPathway" id="UPA00664"/>
<dbReference type="GO" id="GO:0005886">
    <property type="term" value="C:plasma membrane"/>
    <property type="evidence" value="ECO:0007669"/>
    <property type="project" value="UniProtKB-SubCell"/>
</dbReference>
<dbReference type="PATRIC" id="fig|452.5.peg.2325"/>
<dbReference type="PROSITE" id="PS01311">
    <property type="entry name" value="LGT"/>
    <property type="match status" value="1"/>
</dbReference>
<dbReference type="PANTHER" id="PTHR30589">
    <property type="entry name" value="PROLIPOPROTEIN DIACYLGLYCERYL TRANSFERASE"/>
    <property type="match status" value="1"/>
</dbReference>
<dbReference type="STRING" id="452.Lspi_2114"/>
<dbReference type="OrthoDB" id="871140at2"/>
<evidence type="ECO:0000256" key="5">
    <source>
        <dbReference type="ARBA" id="ARBA00022989"/>
    </source>
</evidence>
<keyword evidence="8" id="KW-0449">Lipoprotein</keyword>
<dbReference type="RefSeq" id="WP_058484021.1">
    <property type="nucleotide sequence ID" value="NZ_CAAAII010000004.1"/>
</dbReference>
<evidence type="ECO:0000256" key="6">
    <source>
        <dbReference type="ARBA" id="ARBA00023136"/>
    </source>
</evidence>
<keyword evidence="4 7" id="KW-0812">Transmembrane</keyword>
<evidence type="ECO:0000256" key="2">
    <source>
        <dbReference type="ARBA" id="ARBA00022475"/>
    </source>
</evidence>
<dbReference type="Proteomes" id="UP000054877">
    <property type="component" value="Unassembled WGS sequence"/>
</dbReference>
<dbReference type="PANTHER" id="PTHR30589:SF0">
    <property type="entry name" value="PHOSPHATIDYLGLYCEROL--PROLIPOPROTEIN DIACYLGLYCERYL TRANSFERASE"/>
    <property type="match status" value="1"/>
</dbReference>
<comment type="pathway">
    <text evidence="7">Protein modification; lipoprotein biosynthesis (diacylglyceryl transfer).</text>
</comment>
<keyword evidence="2 7" id="KW-1003">Cell membrane</keyword>
<evidence type="ECO:0000256" key="4">
    <source>
        <dbReference type="ARBA" id="ARBA00022692"/>
    </source>
</evidence>
<evidence type="ECO:0000313" key="8">
    <source>
        <dbReference type="EMBL" id="KTD62264.1"/>
    </source>
</evidence>
<name>A0A0W0YZI4_LEGSP</name>
<keyword evidence="5 7" id="KW-1133">Transmembrane helix</keyword>
<dbReference type="EMBL" id="LNYX01000030">
    <property type="protein sequence ID" value="KTD62264.1"/>
    <property type="molecule type" value="Genomic_DNA"/>
</dbReference>
<comment type="subcellular location">
    <subcellularLocation>
        <location evidence="7">Cell membrane</location>
        <topology evidence="7">Multi-pass membrane protein</topology>
    </subcellularLocation>
</comment>
<feature type="transmembrane region" description="Helical" evidence="7">
    <location>
        <begin position="20"/>
        <end position="41"/>
    </location>
</feature>
<gene>
    <name evidence="7 8" type="primary">lgt</name>
    <name evidence="8" type="ORF">Lspi_2114</name>
</gene>
<feature type="transmembrane region" description="Helical" evidence="7">
    <location>
        <begin position="228"/>
        <end position="253"/>
    </location>
</feature>
<protein>
    <recommendedName>
        <fullName evidence="7">Phosphatidylglycerol--prolipoprotein diacylglyceryl transferase</fullName>
        <ecNumber evidence="7">2.5.1.145</ecNumber>
    </recommendedName>
</protein>
<reference evidence="8 9" key="1">
    <citation type="submission" date="2015-11" db="EMBL/GenBank/DDBJ databases">
        <title>Genomic analysis of 38 Legionella species identifies large and diverse effector repertoires.</title>
        <authorList>
            <person name="Burstein D."/>
            <person name="Amaro F."/>
            <person name="Zusman T."/>
            <person name="Lifshitz Z."/>
            <person name="Cohen O."/>
            <person name="Gilbert J.A."/>
            <person name="Pupko T."/>
            <person name="Shuman H.A."/>
            <person name="Segal G."/>
        </authorList>
    </citation>
    <scope>NUCLEOTIDE SEQUENCE [LARGE SCALE GENOMIC DNA]</scope>
    <source>
        <strain evidence="8 9">Mt.St.Helens-9</strain>
    </source>
</reference>
<dbReference type="EC" id="2.5.1.145" evidence="7"/>
<evidence type="ECO:0000256" key="3">
    <source>
        <dbReference type="ARBA" id="ARBA00022679"/>
    </source>
</evidence>